<dbReference type="SUPFAM" id="SSF53901">
    <property type="entry name" value="Thiolase-like"/>
    <property type="match status" value="1"/>
</dbReference>
<accession>A0ABN3BS45</accession>
<protein>
    <recommendedName>
        <fullName evidence="3">3-oxoacyl-ACP synthase</fullName>
    </recommendedName>
</protein>
<gene>
    <name evidence="1" type="ORF">GCM10009787_45900</name>
</gene>
<proteinExistence type="predicted"/>
<dbReference type="PANTHER" id="PTHR34069">
    <property type="entry name" value="3-OXOACYL-[ACYL-CARRIER-PROTEIN] SYNTHASE 3"/>
    <property type="match status" value="1"/>
</dbReference>
<evidence type="ECO:0000313" key="1">
    <source>
        <dbReference type="EMBL" id="GAA2199347.1"/>
    </source>
</evidence>
<dbReference type="EMBL" id="BAAAOQ010000015">
    <property type="protein sequence ID" value="GAA2199347.1"/>
    <property type="molecule type" value="Genomic_DNA"/>
</dbReference>
<dbReference type="RefSeq" id="WP_208639769.1">
    <property type="nucleotide sequence ID" value="NZ_BAAAOQ010000015.1"/>
</dbReference>
<organism evidence="1 2">
    <name type="scientific">Streptomyces bangladeshensis</name>
    <dbReference type="NCBI Taxonomy" id="295352"/>
    <lineage>
        <taxon>Bacteria</taxon>
        <taxon>Bacillati</taxon>
        <taxon>Actinomycetota</taxon>
        <taxon>Actinomycetes</taxon>
        <taxon>Kitasatosporales</taxon>
        <taxon>Streptomycetaceae</taxon>
        <taxon>Streptomyces</taxon>
    </lineage>
</organism>
<dbReference type="PANTHER" id="PTHR34069:SF2">
    <property type="entry name" value="BETA-KETOACYL-[ACYL-CARRIER-PROTEIN] SYNTHASE III"/>
    <property type="match status" value="1"/>
</dbReference>
<dbReference type="InterPro" id="IPR016039">
    <property type="entry name" value="Thiolase-like"/>
</dbReference>
<evidence type="ECO:0000313" key="2">
    <source>
        <dbReference type="Proteomes" id="UP001501391"/>
    </source>
</evidence>
<dbReference type="Proteomes" id="UP001501391">
    <property type="component" value="Unassembled WGS sequence"/>
</dbReference>
<reference evidence="1 2" key="1">
    <citation type="journal article" date="2019" name="Int. J. Syst. Evol. Microbiol.">
        <title>The Global Catalogue of Microorganisms (GCM) 10K type strain sequencing project: providing services to taxonomists for standard genome sequencing and annotation.</title>
        <authorList>
            <consortium name="The Broad Institute Genomics Platform"/>
            <consortium name="The Broad Institute Genome Sequencing Center for Infectious Disease"/>
            <person name="Wu L."/>
            <person name="Ma J."/>
        </authorList>
    </citation>
    <scope>NUCLEOTIDE SEQUENCE [LARGE SCALE GENOMIC DNA]</scope>
    <source>
        <strain evidence="1 2">JCM 14924</strain>
    </source>
</reference>
<dbReference type="CDD" id="cd00827">
    <property type="entry name" value="init_cond_enzymes"/>
    <property type="match status" value="1"/>
</dbReference>
<name>A0ABN3BS45_9ACTN</name>
<sequence length="340" mass="36455">MKLPAPLGLAGHTWYPPDRDLTADAVREGRVDAKTARELGYEGLLLSADTAPPDMAVRAARPLLERIGCPADALGTLFHASIHYQGHDIWSAPHYIARELGTGAQPVGLLQQCNGGATGIELAATALLADPECGPGLVTTADRFQPPVWDRWLGDFGMAVGDAATAVVVHRGEYPADLLLHATGTVSVPELEEMHRGNDAFNTAPLEHSPVIDVRRTKRAFIRRHGIDRFYKAAHQGVRRAVAESLAHAGLEPDDPRLRWAVLPRLGKKAMEEAYIPPLVQVTPAELLDLGTPTGHLGAGDLNASLTQLAREERLAPGEFALILNSGGGFTFSSFIVGRP</sequence>
<evidence type="ECO:0008006" key="3">
    <source>
        <dbReference type="Google" id="ProtNLM"/>
    </source>
</evidence>
<comment type="caution">
    <text evidence="1">The sequence shown here is derived from an EMBL/GenBank/DDBJ whole genome shotgun (WGS) entry which is preliminary data.</text>
</comment>
<dbReference type="Gene3D" id="3.40.47.10">
    <property type="match status" value="2"/>
</dbReference>
<keyword evidence="2" id="KW-1185">Reference proteome</keyword>